<proteinExistence type="predicted"/>
<dbReference type="GO" id="GO:0000175">
    <property type="term" value="F:3'-5'-RNA exonuclease activity"/>
    <property type="evidence" value="ECO:0007669"/>
    <property type="project" value="TreeGrafter"/>
</dbReference>
<dbReference type="InterPro" id="IPR005135">
    <property type="entry name" value="Endo/exonuclease/phosphatase"/>
</dbReference>
<dbReference type="Proteomes" id="UP001276659">
    <property type="component" value="Unassembled WGS sequence"/>
</dbReference>
<dbReference type="Gene3D" id="3.60.10.10">
    <property type="entry name" value="Endonuclease/exonuclease/phosphatase"/>
    <property type="match status" value="1"/>
</dbReference>
<dbReference type="InterPro" id="IPR036691">
    <property type="entry name" value="Endo/exonu/phosph_ase_sf"/>
</dbReference>
<dbReference type="CDD" id="cd09083">
    <property type="entry name" value="EEP-1"/>
    <property type="match status" value="1"/>
</dbReference>
<dbReference type="PANTHER" id="PTHR12121">
    <property type="entry name" value="CARBON CATABOLITE REPRESSOR PROTEIN 4"/>
    <property type="match status" value="1"/>
</dbReference>
<evidence type="ECO:0000259" key="1">
    <source>
        <dbReference type="Pfam" id="PF03372"/>
    </source>
</evidence>
<dbReference type="InterPro" id="IPR050410">
    <property type="entry name" value="CCR4/nocturin_mRNA_transcr"/>
</dbReference>
<comment type="caution">
    <text evidence="2">The sequence shown here is derived from an EMBL/GenBank/DDBJ whole genome shotgun (WGS) entry which is preliminary data.</text>
</comment>
<accession>A0AAE0DIP5</accession>
<sequence length="302" mass="34215">MRVSDPLPIRVLSHNIRYATDAPFKGEEKWEIRRPNLINELCFNTAHCAESLVCLQEVLHRQLVDILAGLNSKKKAWDFVGIGRDDGIQAGEYSPILYRPGAWELKSHSTKWLSKTPDRPSKNWDAASTRILTIAVFQHRSTGKTLVAMNTHLDDQGSKSRLEAAKIIQEQIRVFADQGPQRRSLPVFLAGDFNSEPDQEAYKEMTSKESPMGDLELMLPEPQRYGDLNTFTGFDAESTRPKRIDFIFINKDDASPAGGREAQNDVADKWWIVDGYAVLPNRFEDEVYNSDHRVVVGDLSII</sequence>
<organism evidence="2 3">
    <name type="scientific">Lepraria neglecta</name>
    <dbReference type="NCBI Taxonomy" id="209136"/>
    <lineage>
        <taxon>Eukaryota</taxon>
        <taxon>Fungi</taxon>
        <taxon>Dikarya</taxon>
        <taxon>Ascomycota</taxon>
        <taxon>Pezizomycotina</taxon>
        <taxon>Lecanoromycetes</taxon>
        <taxon>OSLEUM clade</taxon>
        <taxon>Lecanoromycetidae</taxon>
        <taxon>Lecanorales</taxon>
        <taxon>Lecanorineae</taxon>
        <taxon>Stereocaulaceae</taxon>
        <taxon>Lepraria</taxon>
    </lineage>
</organism>
<dbReference type="SUPFAM" id="SSF56219">
    <property type="entry name" value="DNase I-like"/>
    <property type="match status" value="1"/>
</dbReference>
<dbReference type="EMBL" id="JASNWA010000008">
    <property type="protein sequence ID" value="KAK3171041.1"/>
    <property type="molecule type" value="Genomic_DNA"/>
</dbReference>
<gene>
    <name evidence="2" type="ORF">OEA41_003125</name>
</gene>
<reference evidence="2" key="1">
    <citation type="submission" date="2022-11" db="EMBL/GenBank/DDBJ databases">
        <title>Chromosomal genome sequence assembly and mating type (MAT) locus characterization of the leprose asexual lichenized fungus Lepraria neglecta (Nyl.) Erichsen.</title>
        <authorList>
            <person name="Allen J.L."/>
            <person name="Pfeffer B."/>
        </authorList>
    </citation>
    <scope>NUCLEOTIDE SEQUENCE</scope>
    <source>
        <strain evidence="2">Allen 5258</strain>
    </source>
</reference>
<dbReference type="AlphaFoldDB" id="A0AAE0DIP5"/>
<feature type="domain" description="Endonuclease/exonuclease/phosphatase" evidence="1">
    <location>
        <begin position="52"/>
        <end position="253"/>
    </location>
</feature>
<dbReference type="Pfam" id="PF03372">
    <property type="entry name" value="Exo_endo_phos"/>
    <property type="match status" value="1"/>
</dbReference>
<keyword evidence="3" id="KW-1185">Reference proteome</keyword>
<evidence type="ECO:0000313" key="3">
    <source>
        <dbReference type="Proteomes" id="UP001276659"/>
    </source>
</evidence>
<dbReference type="PANTHER" id="PTHR12121:SF36">
    <property type="entry name" value="ENDONUCLEASE_EXONUCLEASE_PHOSPHATASE DOMAIN-CONTAINING PROTEIN"/>
    <property type="match status" value="1"/>
</dbReference>
<name>A0AAE0DIP5_9LECA</name>
<evidence type="ECO:0000313" key="2">
    <source>
        <dbReference type="EMBL" id="KAK3171041.1"/>
    </source>
</evidence>
<protein>
    <recommendedName>
        <fullName evidence="1">Endonuclease/exonuclease/phosphatase domain-containing protein</fullName>
    </recommendedName>
</protein>